<dbReference type="Gene3D" id="3.40.50.1820">
    <property type="entry name" value="alpha/beta hydrolase"/>
    <property type="match status" value="1"/>
</dbReference>
<gene>
    <name evidence="4" type="ORF">QGN29_00750</name>
</gene>
<dbReference type="RefSeq" id="WP_310798729.1">
    <property type="nucleotide sequence ID" value="NZ_CP123872.1"/>
</dbReference>
<feature type="domain" description="BD-FAE-like" evidence="3">
    <location>
        <begin position="66"/>
        <end position="234"/>
    </location>
</feature>
<dbReference type="Proteomes" id="UP001268683">
    <property type="component" value="Chromosome"/>
</dbReference>
<feature type="signal peptide" evidence="2">
    <location>
        <begin position="1"/>
        <end position="21"/>
    </location>
</feature>
<evidence type="ECO:0000259" key="3">
    <source>
        <dbReference type="Pfam" id="PF20434"/>
    </source>
</evidence>
<evidence type="ECO:0000313" key="5">
    <source>
        <dbReference type="Proteomes" id="UP001268683"/>
    </source>
</evidence>
<dbReference type="AlphaFoldDB" id="A0AA52EHI3"/>
<dbReference type="InterPro" id="IPR050300">
    <property type="entry name" value="GDXG_lipolytic_enzyme"/>
</dbReference>
<evidence type="ECO:0000256" key="2">
    <source>
        <dbReference type="SAM" id="SignalP"/>
    </source>
</evidence>
<dbReference type="PANTHER" id="PTHR48081">
    <property type="entry name" value="AB HYDROLASE SUPERFAMILY PROTEIN C4A8.06C"/>
    <property type="match status" value="1"/>
</dbReference>
<reference evidence="4" key="1">
    <citation type="submission" date="2023-04" db="EMBL/GenBank/DDBJ databases">
        <title>Complete genome sequence of Temperatibacter marinus.</title>
        <authorList>
            <person name="Rong J.-C."/>
            <person name="Yi M.-L."/>
            <person name="Zhao Q."/>
        </authorList>
    </citation>
    <scope>NUCLEOTIDE SEQUENCE</scope>
    <source>
        <strain evidence="4">NBRC 110045</strain>
    </source>
</reference>
<organism evidence="4 5">
    <name type="scientific">Temperatibacter marinus</name>
    <dbReference type="NCBI Taxonomy" id="1456591"/>
    <lineage>
        <taxon>Bacteria</taxon>
        <taxon>Pseudomonadati</taxon>
        <taxon>Pseudomonadota</taxon>
        <taxon>Alphaproteobacteria</taxon>
        <taxon>Kordiimonadales</taxon>
        <taxon>Temperatibacteraceae</taxon>
        <taxon>Temperatibacter</taxon>
    </lineage>
</organism>
<protein>
    <submittedName>
        <fullName evidence="4">Alpha/beta hydrolase</fullName>
    </submittedName>
</protein>
<name>A0AA52EHI3_9PROT</name>
<dbReference type="KEGG" id="tmk:QGN29_00750"/>
<accession>A0AA52EHI3</accession>
<keyword evidence="1 4" id="KW-0378">Hydrolase</keyword>
<feature type="chain" id="PRO_5041442630" evidence="2">
    <location>
        <begin position="22"/>
        <end position="287"/>
    </location>
</feature>
<keyword evidence="5" id="KW-1185">Reference proteome</keyword>
<dbReference type="EMBL" id="CP123872">
    <property type="protein sequence ID" value="WND02890.1"/>
    <property type="molecule type" value="Genomic_DNA"/>
</dbReference>
<evidence type="ECO:0000313" key="4">
    <source>
        <dbReference type="EMBL" id="WND02890.1"/>
    </source>
</evidence>
<dbReference type="Pfam" id="PF20434">
    <property type="entry name" value="BD-FAE"/>
    <property type="match status" value="1"/>
</dbReference>
<dbReference type="InterPro" id="IPR049492">
    <property type="entry name" value="BD-FAE-like_dom"/>
</dbReference>
<proteinExistence type="predicted"/>
<dbReference type="SUPFAM" id="SSF53474">
    <property type="entry name" value="alpha/beta-Hydrolases"/>
    <property type="match status" value="1"/>
</dbReference>
<sequence length="287" mass="31710">MKLFLYFLLCILMTLFGAVYAEDQKPEIMTAQALGNFPAPIPDHTIFYGGGAPQFGELWMPKTPVPENGFPVIMFIHGGCWYAEYDIKHTRNLTKHLSDAGFAVWSVEFRRIGHEGGGFPGTFDDILTSGKALDKLAGPHRLDLSRVVVSGHSAGGHLALWYGREAKIKPKAVLAMAPAADLSYLSKEQTCGNAATKLMGGSPKDKAEAYKMADTALNPLQTVPQTIFIGKYDKTWTPVALRYVEVLKEKMIAHTVIEAPLSGHFEMIDPRHKTFSLLVKEFKRLAN</sequence>
<dbReference type="InterPro" id="IPR029058">
    <property type="entry name" value="AB_hydrolase_fold"/>
</dbReference>
<evidence type="ECO:0000256" key="1">
    <source>
        <dbReference type="ARBA" id="ARBA00022801"/>
    </source>
</evidence>
<dbReference type="GO" id="GO:0016787">
    <property type="term" value="F:hydrolase activity"/>
    <property type="evidence" value="ECO:0007669"/>
    <property type="project" value="UniProtKB-KW"/>
</dbReference>
<keyword evidence="2" id="KW-0732">Signal</keyword>